<evidence type="ECO:0000259" key="1">
    <source>
        <dbReference type="PROSITE" id="PS50013"/>
    </source>
</evidence>
<dbReference type="Gene3D" id="2.40.50.40">
    <property type="match status" value="1"/>
</dbReference>
<feature type="domain" description="Chromo" evidence="1">
    <location>
        <begin position="101"/>
        <end position="139"/>
    </location>
</feature>
<keyword evidence="3" id="KW-1185">Reference proteome</keyword>
<sequence>MTPAAVKTAKIETHLLEKVFNSKSVVKKIPKFKIGDYVRISKYKAQFSKGYTPSWSSEIFKVCKVKRTNPVTYILVDSTGKDIAGGFYQEKLQLAKYPDSYQVEKVIKKNKQKALVKWLSFDSSHNSWVDVKNLNNGLG</sequence>
<proteinExistence type="predicted"/>
<dbReference type="PROSITE" id="PS50013">
    <property type="entry name" value="CHROMO_2"/>
    <property type="match status" value="1"/>
</dbReference>
<evidence type="ECO:0000313" key="2">
    <source>
        <dbReference type="EnsemblMetazoa" id="XP_024085139.1"/>
    </source>
</evidence>
<reference evidence="2" key="1">
    <citation type="submission" date="2022-01" db="UniProtKB">
        <authorList>
            <consortium name="EnsemblMetazoa"/>
        </authorList>
    </citation>
    <scope>IDENTIFICATION</scope>
</reference>
<dbReference type="KEGG" id="clec:112127876"/>
<dbReference type="OrthoDB" id="6590525at2759"/>
<dbReference type="Proteomes" id="UP000494040">
    <property type="component" value="Unassembled WGS sequence"/>
</dbReference>
<dbReference type="CDD" id="cd00024">
    <property type="entry name" value="CD_CSD"/>
    <property type="match status" value="1"/>
</dbReference>
<evidence type="ECO:0000313" key="3">
    <source>
        <dbReference type="Proteomes" id="UP000494040"/>
    </source>
</evidence>
<dbReference type="SUPFAM" id="SSF54160">
    <property type="entry name" value="Chromo domain-like"/>
    <property type="match status" value="1"/>
</dbReference>
<dbReference type="PANTHER" id="PTHR46585:SF1">
    <property type="entry name" value="CHROMO DOMAIN-CONTAINING PROTEIN"/>
    <property type="match status" value="1"/>
</dbReference>
<protein>
    <recommendedName>
        <fullName evidence="1">Chromo domain-containing protein</fullName>
    </recommendedName>
</protein>
<name>A0A8I6SSS4_CIMLE</name>
<dbReference type="InterPro" id="IPR016197">
    <property type="entry name" value="Chromo-like_dom_sf"/>
</dbReference>
<dbReference type="EnsemblMetazoa" id="XM_024229371.1">
    <property type="protein sequence ID" value="XP_024085139.1"/>
    <property type="gene ID" value="LOC112127876"/>
</dbReference>
<dbReference type="GO" id="GO:0005694">
    <property type="term" value="C:chromosome"/>
    <property type="evidence" value="ECO:0007669"/>
    <property type="project" value="UniProtKB-ARBA"/>
</dbReference>
<organism evidence="2 3">
    <name type="scientific">Cimex lectularius</name>
    <name type="common">Bed bug</name>
    <name type="synonym">Acanthia lectularia</name>
    <dbReference type="NCBI Taxonomy" id="79782"/>
    <lineage>
        <taxon>Eukaryota</taxon>
        <taxon>Metazoa</taxon>
        <taxon>Ecdysozoa</taxon>
        <taxon>Arthropoda</taxon>
        <taxon>Hexapoda</taxon>
        <taxon>Insecta</taxon>
        <taxon>Pterygota</taxon>
        <taxon>Neoptera</taxon>
        <taxon>Paraneoptera</taxon>
        <taxon>Hemiptera</taxon>
        <taxon>Heteroptera</taxon>
        <taxon>Panheteroptera</taxon>
        <taxon>Cimicomorpha</taxon>
        <taxon>Cimicidae</taxon>
        <taxon>Cimex</taxon>
    </lineage>
</organism>
<dbReference type="GeneID" id="112127876"/>
<dbReference type="OMA" id="INENIVW"/>
<accession>A0A8I6SSS4</accession>
<dbReference type="PANTHER" id="PTHR46585">
    <property type="entry name" value="INTEGRASE CORE DOMAIN CONTAINING PROTEIN"/>
    <property type="match status" value="1"/>
</dbReference>
<dbReference type="AlphaFoldDB" id="A0A8I6SSS4"/>
<dbReference type="InterPro" id="IPR000953">
    <property type="entry name" value="Chromo/chromo_shadow_dom"/>
</dbReference>
<dbReference type="RefSeq" id="XP_024085139.1">
    <property type="nucleotide sequence ID" value="XM_024229371.1"/>
</dbReference>